<accession>A0AAD4C147</accession>
<reference evidence="2" key="1">
    <citation type="submission" date="2019-10" db="EMBL/GenBank/DDBJ databases">
        <authorList>
            <consortium name="DOE Joint Genome Institute"/>
            <person name="Kuo A."/>
            <person name="Miyauchi S."/>
            <person name="Kiss E."/>
            <person name="Drula E."/>
            <person name="Kohler A."/>
            <person name="Sanchez-Garcia M."/>
            <person name="Andreopoulos B."/>
            <person name="Barry K.W."/>
            <person name="Bonito G."/>
            <person name="Buee M."/>
            <person name="Carver A."/>
            <person name="Chen C."/>
            <person name="Cichocki N."/>
            <person name="Clum A."/>
            <person name="Culley D."/>
            <person name="Crous P.W."/>
            <person name="Fauchery L."/>
            <person name="Girlanda M."/>
            <person name="Hayes R."/>
            <person name="Keri Z."/>
            <person name="LaButti K."/>
            <person name="Lipzen A."/>
            <person name="Lombard V."/>
            <person name="Magnuson J."/>
            <person name="Maillard F."/>
            <person name="Morin E."/>
            <person name="Murat C."/>
            <person name="Nolan M."/>
            <person name="Ohm R."/>
            <person name="Pangilinan J."/>
            <person name="Pereira M."/>
            <person name="Perotto S."/>
            <person name="Peter M."/>
            <person name="Riley R."/>
            <person name="Sitrit Y."/>
            <person name="Stielow B."/>
            <person name="Szollosi G."/>
            <person name="Zifcakova L."/>
            <person name="Stursova M."/>
            <person name="Spatafora J.W."/>
            <person name="Tedersoo L."/>
            <person name="Vaario L.-M."/>
            <person name="Yamada A."/>
            <person name="Yan M."/>
            <person name="Wang P."/>
            <person name="Xu J."/>
            <person name="Bruns T."/>
            <person name="Baldrian P."/>
            <person name="Vilgalys R."/>
            <person name="Henrissat B."/>
            <person name="Grigoriev I.V."/>
            <person name="Hibbett D."/>
            <person name="Nagy L.G."/>
            <person name="Martin F.M."/>
        </authorList>
    </citation>
    <scope>NUCLEOTIDE SEQUENCE</scope>
    <source>
        <strain evidence="2">BED1</strain>
    </source>
</reference>
<comment type="caution">
    <text evidence="2">The sequence shown here is derived from an EMBL/GenBank/DDBJ whole genome shotgun (WGS) entry which is preliminary data.</text>
</comment>
<keyword evidence="3" id="KW-1185">Reference proteome</keyword>
<protein>
    <recommendedName>
        <fullName evidence="4">Pentatricopeptide repeat-containing protein</fullName>
    </recommendedName>
</protein>
<evidence type="ECO:0000256" key="1">
    <source>
        <dbReference type="PROSITE-ProRule" id="PRU00708"/>
    </source>
</evidence>
<dbReference type="InterPro" id="IPR011990">
    <property type="entry name" value="TPR-like_helical_dom_sf"/>
</dbReference>
<gene>
    <name evidence="2" type="ORF">L210DRAFT_3392055</name>
</gene>
<reference evidence="2" key="2">
    <citation type="journal article" date="2020" name="Nat. Commun.">
        <title>Large-scale genome sequencing of mycorrhizal fungi provides insights into the early evolution of symbiotic traits.</title>
        <authorList>
            <person name="Miyauchi S."/>
            <person name="Kiss E."/>
            <person name="Kuo A."/>
            <person name="Drula E."/>
            <person name="Kohler A."/>
            <person name="Sanchez-Garcia M."/>
            <person name="Morin E."/>
            <person name="Andreopoulos B."/>
            <person name="Barry K.W."/>
            <person name="Bonito G."/>
            <person name="Buee M."/>
            <person name="Carver A."/>
            <person name="Chen C."/>
            <person name="Cichocki N."/>
            <person name="Clum A."/>
            <person name="Culley D."/>
            <person name="Crous P.W."/>
            <person name="Fauchery L."/>
            <person name="Girlanda M."/>
            <person name="Hayes R.D."/>
            <person name="Keri Z."/>
            <person name="LaButti K."/>
            <person name="Lipzen A."/>
            <person name="Lombard V."/>
            <person name="Magnuson J."/>
            <person name="Maillard F."/>
            <person name="Murat C."/>
            <person name="Nolan M."/>
            <person name="Ohm R.A."/>
            <person name="Pangilinan J."/>
            <person name="Pereira M.F."/>
            <person name="Perotto S."/>
            <person name="Peter M."/>
            <person name="Pfister S."/>
            <person name="Riley R."/>
            <person name="Sitrit Y."/>
            <person name="Stielow J.B."/>
            <person name="Szollosi G."/>
            <person name="Zifcakova L."/>
            <person name="Stursova M."/>
            <person name="Spatafora J.W."/>
            <person name="Tedersoo L."/>
            <person name="Vaario L.M."/>
            <person name="Yamada A."/>
            <person name="Yan M."/>
            <person name="Wang P."/>
            <person name="Xu J."/>
            <person name="Bruns T."/>
            <person name="Baldrian P."/>
            <person name="Vilgalys R."/>
            <person name="Dunand C."/>
            <person name="Henrissat B."/>
            <person name="Grigoriev I.V."/>
            <person name="Hibbett D."/>
            <person name="Nagy L.G."/>
            <person name="Martin F.M."/>
        </authorList>
    </citation>
    <scope>NUCLEOTIDE SEQUENCE</scope>
    <source>
        <strain evidence="2">BED1</strain>
    </source>
</reference>
<dbReference type="AlphaFoldDB" id="A0AAD4C147"/>
<organism evidence="2 3">
    <name type="scientific">Boletus edulis BED1</name>
    <dbReference type="NCBI Taxonomy" id="1328754"/>
    <lineage>
        <taxon>Eukaryota</taxon>
        <taxon>Fungi</taxon>
        <taxon>Dikarya</taxon>
        <taxon>Basidiomycota</taxon>
        <taxon>Agaricomycotina</taxon>
        <taxon>Agaricomycetes</taxon>
        <taxon>Agaricomycetidae</taxon>
        <taxon>Boletales</taxon>
        <taxon>Boletineae</taxon>
        <taxon>Boletaceae</taxon>
        <taxon>Boletoideae</taxon>
        <taxon>Boletus</taxon>
    </lineage>
</organism>
<evidence type="ECO:0000313" key="3">
    <source>
        <dbReference type="Proteomes" id="UP001194468"/>
    </source>
</evidence>
<dbReference type="InterPro" id="IPR002885">
    <property type="entry name" value="PPR_rpt"/>
</dbReference>
<dbReference type="Proteomes" id="UP001194468">
    <property type="component" value="Unassembled WGS sequence"/>
</dbReference>
<sequence length="408" mass="47117">MHHLTRRLSTKLHKSSAFLAANPALNNTPIPIKLNPLPVPLPTSPKSLYHNLLSITSIPRAIDYYFDSPRALHSTKSFNLLISLALRSASFASARRLFTAMQAESIPPNMETWKLHVRWFVRTGKWNDAWKRALEISGNPNKPIPLPLWLELFGSQKRGALRHWVITDRKPKVHPAALYAVQLSRYRALMQVSPLLTPSDQVQILPRTVLIITQIMYQVGQSSLALSTALSYLESLPPRIRRCDRRRILDLVNSHLSMATRHRKQGLKQHFAQRRILWKFLHARPDLAPSSTTLFLLLGSLRGCRRSGTLAMQCLQLFQKRWGPHVQSSLVRRRVASLALKEGRLDIVAAMIRLESRCRAFKDASPRTIYTSRRRPWRTLFSRRGAENRRWHLIVERYRRRVMLKSDS</sequence>
<dbReference type="Gene3D" id="1.25.40.10">
    <property type="entry name" value="Tetratricopeptide repeat domain"/>
    <property type="match status" value="1"/>
</dbReference>
<feature type="repeat" description="PPR" evidence="1">
    <location>
        <begin position="74"/>
        <end position="108"/>
    </location>
</feature>
<evidence type="ECO:0000313" key="2">
    <source>
        <dbReference type="EMBL" id="KAF8445866.1"/>
    </source>
</evidence>
<dbReference type="PROSITE" id="PS51375">
    <property type="entry name" value="PPR"/>
    <property type="match status" value="1"/>
</dbReference>
<evidence type="ECO:0008006" key="4">
    <source>
        <dbReference type="Google" id="ProtNLM"/>
    </source>
</evidence>
<dbReference type="EMBL" id="WHUW01000005">
    <property type="protein sequence ID" value="KAF8445866.1"/>
    <property type="molecule type" value="Genomic_DNA"/>
</dbReference>
<name>A0AAD4C147_BOLED</name>
<proteinExistence type="predicted"/>